<proteinExistence type="predicted"/>
<dbReference type="Gene3D" id="3.60.21.10">
    <property type="match status" value="1"/>
</dbReference>
<dbReference type="InterPro" id="IPR004843">
    <property type="entry name" value="Calcineurin-like_PHP"/>
</dbReference>
<evidence type="ECO:0000313" key="4">
    <source>
        <dbReference type="EMBL" id="MST52428.1"/>
    </source>
</evidence>
<keyword evidence="2" id="KW-0378">Hydrolase</keyword>
<evidence type="ECO:0000313" key="5">
    <source>
        <dbReference type="Proteomes" id="UP000474676"/>
    </source>
</evidence>
<dbReference type="Pfam" id="PF00149">
    <property type="entry name" value="Metallophos"/>
    <property type="match status" value="1"/>
</dbReference>
<organism evidence="4 5">
    <name type="scientific">Hornefia butyriciproducens</name>
    <dbReference type="NCBI Taxonomy" id="2652293"/>
    <lineage>
        <taxon>Bacteria</taxon>
        <taxon>Bacillati</taxon>
        <taxon>Bacillota</taxon>
        <taxon>Clostridia</taxon>
        <taxon>Peptostreptococcales</taxon>
        <taxon>Anaerovoracaceae</taxon>
        <taxon>Hornefia</taxon>
    </lineage>
</organism>
<dbReference type="RefSeq" id="WP_154574822.1">
    <property type="nucleotide sequence ID" value="NZ_JBQHWT010000019.1"/>
</dbReference>
<dbReference type="InterPro" id="IPR051158">
    <property type="entry name" value="Metallophosphoesterase_sf"/>
</dbReference>
<evidence type="ECO:0000256" key="2">
    <source>
        <dbReference type="ARBA" id="ARBA00022801"/>
    </source>
</evidence>
<protein>
    <submittedName>
        <fullName evidence="4">Metallophosphoesterase</fullName>
    </submittedName>
</protein>
<dbReference type="PANTHER" id="PTHR31302:SF31">
    <property type="entry name" value="PHOSPHODIESTERASE YAEI"/>
    <property type="match status" value="1"/>
</dbReference>
<evidence type="ECO:0000256" key="1">
    <source>
        <dbReference type="ARBA" id="ARBA00022723"/>
    </source>
</evidence>
<dbReference type="InterPro" id="IPR029052">
    <property type="entry name" value="Metallo-depent_PP-like"/>
</dbReference>
<dbReference type="PANTHER" id="PTHR31302">
    <property type="entry name" value="TRANSMEMBRANE PROTEIN WITH METALLOPHOSPHOESTERASE DOMAIN-RELATED"/>
    <property type="match status" value="1"/>
</dbReference>
<dbReference type="GO" id="GO:0046872">
    <property type="term" value="F:metal ion binding"/>
    <property type="evidence" value="ECO:0007669"/>
    <property type="project" value="UniProtKB-KW"/>
</dbReference>
<dbReference type="GeneID" id="303115449"/>
<dbReference type="Proteomes" id="UP000474676">
    <property type="component" value="Unassembled WGS sequence"/>
</dbReference>
<gene>
    <name evidence="4" type="ORF">FYJ64_08935</name>
</gene>
<name>A0A6L5Y7F5_9FIRM</name>
<dbReference type="CDD" id="cd07385">
    <property type="entry name" value="MPP_YkuE_C"/>
    <property type="match status" value="1"/>
</dbReference>
<dbReference type="AlphaFoldDB" id="A0A6L5Y7F5"/>
<dbReference type="GO" id="GO:0009245">
    <property type="term" value="P:lipid A biosynthetic process"/>
    <property type="evidence" value="ECO:0007669"/>
    <property type="project" value="TreeGrafter"/>
</dbReference>
<dbReference type="SUPFAM" id="SSF56300">
    <property type="entry name" value="Metallo-dependent phosphatases"/>
    <property type="match status" value="1"/>
</dbReference>
<accession>A0A6L5Y7F5</accession>
<keyword evidence="1" id="KW-0479">Metal-binding</keyword>
<keyword evidence="5" id="KW-1185">Reference proteome</keyword>
<comment type="caution">
    <text evidence="4">The sequence shown here is derived from an EMBL/GenBank/DDBJ whole genome shotgun (WGS) entry which is preliminary data.</text>
</comment>
<feature type="domain" description="Calcineurin-like phosphoesterase" evidence="3">
    <location>
        <begin position="57"/>
        <end position="237"/>
    </location>
</feature>
<dbReference type="GO" id="GO:0008758">
    <property type="term" value="F:UDP-2,3-diacylglucosamine hydrolase activity"/>
    <property type="evidence" value="ECO:0007669"/>
    <property type="project" value="TreeGrafter"/>
</dbReference>
<dbReference type="EMBL" id="VUMZ01000008">
    <property type="protein sequence ID" value="MST52428.1"/>
    <property type="molecule type" value="Genomic_DNA"/>
</dbReference>
<sequence>MKKRMTARRTLTAAAAGTVAGVTAYGLYRGLKYCNRALVATEYRLRSERVPEAFGGFRIAHISDLQSEYFGEEQRELLEMVRNGNPDIIAITGDLVDRNHTDFMAALKAVSGLLKIAPVYYVNGNHELQIRQTRIHPFYEELKLLGVHVMFDRCEKFEKDGSHINIMGVAETSVYAAKEIGWELGTGFESAVLLEKLRDICEEKDSAFTIMLTHEPQYLTDYAATNADVILSGHAHGGQFRLPNGQGLYAPGQGVLPKMTSGFHIEGRSAMLVSRGLGNSVFPFRLNNRPEVGFLTLKR</sequence>
<dbReference type="GO" id="GO:0016020">
    <property type="term" value="C:membrane"/>
    <property type="evidence" value="ECO:0007669"/>
    <property type="project" value="GOC"/>
</dbReference>
<evidence type="ECO:0000259" key="3">
    <source>
        <dbReference type="Pfam" id="PF00149"/>
    </source>
</evidence>
<reference evidence="4 5" key="1">
    <citation type="submission" date="2019-08" db="EMBL/GenBank/DDBJ databases">
        <title>In-depth cultivation of the pig gut microbiome towards novel bacterial diversity and tailored functional studies.</title>
        <authorList>
            <person name="Wylensek D."/>
            <person name="Hitch T.C.A."/>
            <person name="Clavel T."/>
        </authorList>
    </citation>
    <scope>NUCLEOTIDE SEQUENCE [LARGE SCALE GENOMIC DNA]</scope>
    <source>
        <strain evidence="4 5">WCA-MUC-591-APC-3H</strain>
    </source>
</reference>